<dbReference type="Gene3D" id="3.40.190.290">
    <property type="match status" value="1"/>
</dbReference>
<sequence length="310" mass="35149">MATNYSRILSILEAIQSFGNITHAAKHLFITQPALSRTLKNEEEKLNVTLVDRTTKPIQLTYAGAEYLRGLQNIDTATKQLVDKMNDISQSKSGQLSIGLPETLGTLFLPQLIQLYTTKYPQYHLQIREMASTQAAKTVIDNQLDLYIGPKPIKGSHFIYRQIKPIHFNLIYPESLSVEKLSKIERLTQFQFLKAQNYIGIDQTMITGLLLNQFFVNSNLHIRPWIQLKNFQTILQLVNKGLGFTILPSYYQSIGNHVSAIQISPNLLSSDLIIAHCASKVNTPEMFAFLNIMKPLFGIKADEQLVLRND</sequence>
<name>A0NI49_OENOE</name>
<evidence type="ECO:0000256" key="2">
    <source>
        <dbReference type="ARBA" id="ARBA00023015"/>
    </source>
</evidence>
<dbReference type="InterPro" id="IPR005119">
    <property type="entry name" value="LysR_subst-bd"/>
</dbReference>
<evidence type="ECO:0000313" key="7">
    <source>
        <dbReference type="Proteomes" id="UP000003346"/>
    </source>
</evidence>
<dbReference type="GO" id="GO:0003700">
    <property type="term" value="F:DNA-binding transcription factor activity"/>
    <property type="evidence" value="ECO:0007669"/>
    <property type="project" value="InterPro"/>
</dbReference>
<comment type="caution">
    <text evidence="6">The sequence shown here is derived from an EMBL/GenBank/DDBJ whole genome shotgun (WGS) entry which is preliminary data.</text>
</comment>
<keyword evidence="2" id="KW-0805">Transcription regulation</keyword>
<dbReference type="SUPFAM" id="SSF53850">
    <property type="entry name" value="Periplasmic binding protein-like II"/>
    <property type="match status" value="1"/>
</dbReference>
<proteinExistence type="inferred from homology"/>
<evidence type="ECO:0000256" key="4">
    <source>
        <dbReference type="ARBA" id="ARBA00023163"/>
    </source>
</evidence>
<dbReference type="Pfam" id="PF00126">
    <property type="entry name" value="HTH_1"/>
    <property type="match status" value="1"/>
</dbReference>
<dbReference type="GO" id="GO:0003677">
    <property type="term" value="F:DNA binding"/>
    <property type="evidence" value="ECO:0007669"/>
    <property type="project" value="UniProtKB-KW"/>
</dbReference>
<dbReference type="PANTHER" id="PTHR30419">
    <property type="entry name" value="HTH-TYPE TRANSCRIPTIONAL REGULATOR YBHD"/>
    <property type="match status" value="1"/>
</dbReference>
<evidence type="ECO:0000313" key="6">
    <source>
        <dbReference type="EMBL" id="EAV39853.1"/>
    </source>
</evidence>
<dbReference type="GO" id="GO:0005829">
    <property type="term" value="C:cytosol"/>
    <property type="evidence" value="ECO:0007669"/>
    <property type="project" value="TreeGrafter"/>
</dbReference>
<evidence type="ECO:0000259" key="5">
    <source>
        <dbReference type="PROSITE" id="PS50931"/>
    </source>
</evidence>
<dbReference type="InterPro" id="IPR000847">
    <property type="entry name" value="LysR_HTH_N"/>
</dbReference>
<evidence type="ECO:0000256" key="1">
    <source>
        <dbReference type="ARBA" id="ARBA00009437"/>
    </source>
</evidence>
<dbReference type="HOGENOM" id="CLU_039613_6_2_9"/>
<dbReference type="CDD" id="cd05466">
    <property type="entry name" value="PBP2_LTTR_substrate"/>
    <property type="match status" value="1"/>
</dbReference>
<protein>
    <submittedName>
        <fullName evidence="6">Transcriptional regulator, LysR family</fullName>
    </submittedName>
</protein>
<dbReference type="InterPro" id="IPR036388">
    <property type="entry name" value="WH-like_DNA-bd_sf"/>
</dbReference>
<dbReference type="InterPro" id="IPR050950">
    <property type="entry name" value="HTH-type_LysR_regulators"/>
</dbReference>
<feature type="domain" description="HTH lysR-type" evidence="5">
    <location>
        <begin position="7"/>
        <end position="61"/>
    </location>
</feature>
<dbReference type="Pfam" id="PF03466">
    <property type="entry name" value="LysR_substrate"/>
    <property type="match status" value="1"/>
</dbReference>
<evidence type="ECO:0000256" key="3">
    <source>
        <dbReference type="ARBA" id="ARBA00023125"/>
    </source>
</evidence>
<keyword evidence="4" id="KW-0804">Transcription</keyword>
<accession>A0NI49</accession>
<dbReference type="Proteomes" id="UP000003346">
    <property type="component" value="Unassembled WGS sequence"/>
</dbReference>
<gene>
    <name evidence="6" type="ORF">OENOO_44028</name>
</gene>
<dbReference type="PROSITE" id="PS50931">
    <property type="entry name" value="HTH_LYSR"/>
    <property type="match status" value="1"/>
</dbReference>
<dbReference type="InterPro" id="IPR036390">
    <property type="entry name" value="WH_DNA-bd_sf"/>
</dbReference>
<dbReference type="EMBL" id="AAUV01000039">
    <property type="protein sequence ID" value="EAV39853.1"/>
    <property type="molecule type" value="Genomic_DNA"/>
</dbReference>
<reference evidence="6 7" key="1">
    <citation type="submission" date="2006-11" db="EMBL/GenBank/DDBJ databases">
        <authorList>
            <consortium name="Laboratoire de Microbiologie (Universite Bourgogne)"/>
            <consortium name="GENOME Express"/>
            <consortium name="UMR Oenologie Ampelologie (Universite Bordeaux 2)"/>
            <person name="Guzzo J."/>
        </authorList>
    </citation>
    <scope>NUCLEOTIDE SEQUENCE [LARGE SCALE GENOMIC DNA]</scope>
    <source>
        <strain evidence="6 7">ATCC BAA-1163</strain>
    </source>
</reference>
<comment type="similarity">
    <text evidence="1">Belongs to the LysR transcriptional regulatory family.</text>
</comment>
<keyword evidence="3" id="KW-0238">DNA-binding</keyword>
<organism evidence="6 7">
    <name type="scientific">Oenococcus oeni ATCC BAA-1163</name>
    <dbReference type="NCBI Taxonomy" id="379360"/>
    <lineage>
        <taxon>Bacteria</taxon>
        <taxon>Bacillati</taxon>
        <taxon>Bacillota</taxon>
        <taxon>Bacilli</taxon>
        <taxon>Lactobacillales</taxon>
        <taxon>Lactobacillaceae</taxon>
        <taxon>Oenococcus</taxon>
    </lineage>
</organism>
<dbReference type="Gene3D" id="1.10.10.10">
    <property type="entry name" value="Winged helix-like DNA-binding domain superfamily/Winged helix DNA-binding domain"/>
    <property type="match status" value="1"/>
</dbReference>
<dbReference type="SUPFAM" id="SSF46785">
    <property type="entry name" value="Winged helix' DNA-binding domain"/>
    <property type="match status" value="1"/>
</dbReference>
<dbReference type="AlphaFoldDB" id="A0NI49"/>